<dbReference type="PANTHER" id="PTHR34512">
    <property type="entry name" value="CELL SURFACE PROTEIN"/>
    <property type="match status" value="1"/>
</dbReference>
<protein>
    <submittedName>
        <fullName evidence="3">Outer membrane biogenesis protein BamB</fullName>
    </submittedName>
</protein>
<dbReference type="Gene3D" id="2.130.10.10">
    <property type="entry name" value="YVTN repeat-like/Quinoprotein amine dehydrogenase"/>
    <property type="match status" value="1"/>
</dbReference>
<keyword evidence="1" id="KW-0732">Signal</keyword>
<dbReference type="RefSeq" id="WP_145235014.1">
    <property type="nucleotide sequence ID" value="NZ_CP036273.1"/>
</dbReference>
<feature type="domain" description="Pyrrolo-quinoline quinone repeat" evidence="2">
    <location>
        <begin position="83"/>
        <end position="335"/>
    </location>
</feature>
<gene>
    <name evidence="3" type="ORF">ETAA1_10980</name>
</gene>
<evidence type="ECO:0000259" key="2">
    <source>
        <dbReference type="Pfam" id="PF13360"/>
    </source>
</evidence>
<proteinExistence type="predicted"/>
<feature type="chain" id="PRO_5021893298" evidence="1">
    <location>
        <begin position="19"/>
        <end position="409"/>
    </location>
</feature>
<dbReference type="EMBL" id="CP036273">
    <property type="protein sequence ID" value="QDU19194.1"/>
    <property type="molecule type" value="Genomic_DNA"/>
</dbReference>
<evidence type="ECO:0000256" key="1">
    <source>
        <dbReference type="SAM" id="SignalP"/>
    </source>
</evidence>
<evidence type="ECO:0000313" key="3">
    <source>
        <dbReference type="EMBL" id="QDU19194.1"/>
    </source>
</evidence>
<dbReference type="PANTHER" id="PTHR34512:SF30">
    <property type="entry name" value="OUTER MEMBRANE PROTEIN ASSEMBLY FACTOR BAMB"/>
    <property type="match status" value="1"/>
</dbReference>
<evidence type="ECO:0000313" key="4">
    <source>
        <dbReference type="Proteomes" id="UP000319576"/>
    </source>
</evidence>
<dbReference type="InterPro" id="IPR011047">
    <property type="entry name" value="Quinoprotein_ADH-like_sf"/>
</dbReference>
<dbReference type="SMART" id="SM00564">
    <property type="entry name" value="PQQ"/>
    <property type="match status" value="4"/>
</dbReference>
<organism evidence="3 4">
    <name type="scientific">Urbifossiella limnaea</name>
    <dbReference type="NCBI Taxonomy" id="2528023"/>
    <lineage>
        <taxon>Bacteria</taxon>
        <taxon>Pseudomonadati</taxon>
        <taxon>Planctomycetota</taxon>
        <taxon>Planctomycetia</taxon>
        <taxon>Gemmatales</taxon>
        <taxon>Gemmataceae</taxon>
        <taxon>Urbifossiella</taxon>
    </lineage>
</organism>
<dbReference type="InterPro" id="IPR018391">
    <property type="entry name" value="PQQ_b-propeller_rpt"/>
</dbReference>
<dbReference type="OrthoDB" id="244732at2"/>
<sequence length="409" mass="44549" precursor="true">MSRLALAPLLLLAGVAAAEDWPAWRGPRGDGTVSDTGYPLTWTAAQNIKWKFPINGSGHSSPVVSNGKVYFASCVESEKQRMLHCVDRTTGKELWQRVAVTAELERKHGENSWASSTPAADGERVYVTFLDRPKLRVFCYDTAGTLLWETTPGEFHSQHGFSSPPVLYKDMVIVNGDQDAPKGQTAYIVALDRLTGAERWRADRPNKLRSYCPPTVVDAAGRKQLVLTGSKCVAGYDPDTGKQLWLVDGPTEQFVSSMVLHDGVLLLTAGFPKHWVMAIDPAGSGNVTKSHVLWSKPNEGGYVPSPVAHGGNLFLVDDRGVASCWDVKTGTQRWKERLGGVGHHASAVAADGRVYFTADDGVTTVVRASAEFEVLARNPLGEKVFASPAFSDREVFVRGEKHLFCIAAR</sequence>
<dbReference type="Proteomes" id="UP000319576">
    <property type="component" value="Chromosome"/>
</dbReference>
<feature type="signal peptide" evidence="1">
    <location>
        <begin position="1"/>
        <end position="18"/>
    </location>
</feature>
<keyword evidence="4" id="KW-1185">Reference proteome</keyword>
<accession>A0A517XNV4</accession>
<dbReference type="Pfam" id="PF13360">
    <property type="entry name" value="PQQ_2"/>
    <property type="match status" value="1"/>
</dbReference>
<dbReference type="AlphaFoldDB" id="A0A517XNV4"/>
<reference evidence="3 4" key="1">
    <citation type="submission" date="2019-02" db="EMBL/GenBank/DDBJ databases">
        <title>Deep-cultivation of Planctomycetes and their phenomic and genomic characterization uncovers novel biology.</title>
        <authorList>
            <person name="Wiegand S."/>
            <person name="Jogler M."/>
            <person name="Boedeker C."/>
            <person name="Pinto D."/>
            <person name="Vollmers J."/>
            <person name="Rivas-Marin E."/>
            <person name="Kohn T."/>
            <person name="Peeters S.H."/>
            <person name="Heuer A."/>
            <person name="Rast P."/>
            <person name="Oberbeckmann S."/>
            <person name="Bunk B."/>
            <person name="Jeske O."/>
            <person name="Meyerdierks A."/>
            <person name="Storesund J.E."/>
            <person name="Kallscheuer N."/>
            <person name="Luecker S."/>
            <person name="Lage O.M."/>
            <person name="Pohl T."/>
            <person name="Merkel B.J."/>
            <person name="Hornburger P."/>
            <person name="Mueller R.-W."/>
            <person name="Bruemmer F."/>
            <person name="Labrenz M."/>
            <person name="Spormann A.M."/>
            <person name="Op den Camp H."/>
            <person name="Overmann J."/>
            <person name="Amann R."/>
            <person name="Jetten M.S.M."/>
            <person name="Mascher T."/>
            <person name="Medema M.H."/>
            <person name="Devos D.P."/>
            <person name="Kaster A.-K."/>
            <person name="Ovreas L."/>
            <person name="Rohde M."/>
            <person name="Galperin M.Y."/>
            <person name="Jogler C."/>
        </authorList>
    </citation>
    <scope>NUCLEOTIDE SEQUENCE [LARGE SCALE GENOMIC DNA]</scope>
    <source>
        <strain evidence="3 4">ETA_A1</strain>
    </source>
</reference>
<dbReference type="InterPro" id="IPR015943">
    <property type="entry name" value="WD40/YVTN_repeat-like_dom_sf"/>
</dbReference>
<dbReference type="KEGG" id="uli:ETAA1_10980"/>
<name>A0A517XNV4_9BACT</name>
<dbReference type="InterPro" id="IPR002372">
    <property type="entry name" value="PQQ_rpt_dom"/>
</dbReference>
<dbReference type="Gene3D" id="2.40.10.480">
    <property type="match status" value="1"/>
</dbReference>
<dbReference type="SUPFAM" id="SSF50998">
    <property type="entry name" value="Quinoprotein alcohol dehydrogenase-like"/>
    <property type="match status" value="1"/>
</dbReference>